<name>A0A834FT56_ORYME</name>
<organism evidence="1 2">
    <name type="scientific">Oryzias melastigma</name>
    <name type="common">Marine medaka</name>
    <dbReference type="NCBI Taxonomy" id="30732"/>
    <lineage>
        <taxon>Eukaryota</taxon>
        <taxon>Metazoa</taxon>
        <taxon>Chordata</taxon>
        <taxon>Craniata</taxon>
        <taxon>Vertebrata</taxon>
        <taxon>Euteleostomi</taxon>
        <taxon>Actinopterygii</taxon>
        <taxon>Neopterygii</taxon>
        <taxon>Teleostei</taxon>
        <taxon>Neoteleostei</taxon>
        <taxon>Acanthomorphata</taxon>
        <taxon>Ovalentaria</taxon>
        <taxon>Atherinomorphae</taxon>
        <taxon>Beloniformes</taxon>
        <taxon>Adrianichthyidae</taxon>
        <taxon>Oryziinae</taxon>
        <taxon>Oryzias</taxon>
    </lineage>
</organism>
<evidence type="ECO:0000313" key="1">
    <source>
        <dbReference type="EMBL" id="KAF6740026.1"/>
    </source>
</evidence>
<sequence length="61" mass="6843">MLCVWASGICPFQEGSSQSVSSWSEFRTETTEWRSLRIETTPYSQTALIGKSCSPHAQQET</sequence>
<proteinExistence type="predicted"/>
<reference evidence="1" key="1">
    <citation type="journal article" name="BMC Genomics">
        <title>Long-read sequencing and de novo genome assembly of marine medaka (Oryzias melastigma).</title>
        <authorList>
            <person name="Liang P."/>
            <person name="Saqib H.S.A."/>
            <person name="Ni X."/>
            <person name="Shen Y."/>
        </authorList>
    </citation>
    <scope>NUCLEOTIDE SEQUENCE</scope>
    <source>
        <strain evidence="1">Bigg-433</strain>
    </source>
</reference>
<dbReference type="AlphaFoldDB" id="A0A834FT56"/>
<protein>
    <submittedName>
        <fullName evidence="1">Uncharacterized protein</fullName>
    </submittedName>
</protein>
<dbReference type="Proteomes" id="UP000646548">
    <property type="component" value="Unassembled WGS sequence"/>
</dbReference>
<comment type="caution">
    <text evidence="1">The sequence shown here is derived from an EMBL/GenBank/DDBJ whole genome shotgun (WGS) entry which is preliminary data.</text>
</comment>
<evidence type="ECO:0000313" key="2">
    <source>
        <dbReference type="Proteomes" id="UP000646548"/>
    </source>
</evidence>
<gene>
    <name evidence="1" type="ORF">FQA47_005785</name>
</gene>
<dbReference type="EMBL" id="WKFB01000001">
    <property type="protein sequence ID" value="KAF6740026.1"/>
    <property type="molecule type" value="Genomic_DNA"/>
</dbReference>
<accession>A0A834FT56</accession>